<evidence type="ECO:0000313" key="2">
    <source>
        <dbReference type="EMBL" id="PNY10413.1"/>
    </source>
</evidence>
<dbReference type="EMBL" id="ASHM01003803">
    <property type="protein sequence ID" value="PNY10413.1"/>
    <property type="molecule type" value="Genomic_DNA"/>
</dbReference>
<name>A0A2K3P570_TRIPR</name>
<feature type="transmembrane region" description="Helical" evidence="1">
    <location>
        <begin position="43"/>
        <end position="60"/>
    </location>
</feature>
<keyword evidence="1" id="KW-0812">Transmembrane</keyword>
<proteinExistence type="predicted"/>
<evidence type="ECO:0000256" key="1">
    <source>
        <dbReference type="SAM" id="Phobius"/>
    </source>
</evidence>
<dbReference type="Proteomes" id="UP000236291">
    <property type="component" value="Unassembled WGS sequence"/>
</dbReference>
<gene>
    <name evidence="2" type="ORF">L195_g006990</name>
</gene>
<comment type="caution">
    <text evidence="2">The sequence shown here is derived from an EMBL/GenBank/DDBJ whole genome shotgun (WGS) entry which is preliminary data.</text>
</comment>
<accession>A0A2K3P570</accession>
<dbReference type="AlphaFoldDB" id="A0A2K3P570"/>
<reference evidence="2 3" key="1">
    <citation type="journal article" date="2014" name="Am. J. Bot.">
        <title>Genome assembly and annotation for red clover (Trifolium pratense; Fabaceae).</title>
        <authorList>
            <person name="Istvanek J."/>
            <person name="Jaros M."/>
            <person name="Krenek A."/>
            <person name="Repkova J."/>
        </authorList>
    </citation>
    <scope>NUCLEOTIDE SEQUENCE [LARGE SCALE GENOMIC DNA]</scope>
    <source>
        <strain evidence="3">cv. Tatra</strain>
        <tissue evidence="2">Young leaves</tissue>
    </source>
</reference>
<keyword evidence="1" id="KW-1133">Transmembrane helix</keyword>
<protein>
    <submittedName>
        <fullName evidence="2">Uncharacterized protein</fullName>
    </submittedName>
</protein>
<evidence type="ECO:0000313" key="3">
    <source>
        <dbReference type="Proteomes" id="UP000236291"/>
    </source>
</evidence>
<reference evidence="2 3" key="2">
    <citation type="journal article" date="2017" name="Front. Plant Sci.">
        <title>Gene Classification and Mining of Molecular Markers Useful in Red Clover (Trifolium pratense) Breeding.</title>
        <authorList>
            <person name="Istvanek J."/>
            <person name="Dluhosova J."/>
            <person name="Dluhos P."/>
            <person name="Patkova L."/>
            <person name="Nedelnik J."/>
            <person name="Repkova J."/>
        </authorList>
    </citation>
    <scope>NUCLEOTIDE SEQUENCE [LARGE SCALE GENOMIC DNA]</scope>
    <source>
        <strain evidence="3">cv. Tatra</strain>
        <tissue evidence="2">Young leaves</tissue>
    </source>
</reference>
<organism evidence="2 3">
    <name type="scientific">Trifolium pratense</name>
    <name type="common">Red clover</name>
    <dbReference type="NCBI Taxonomy" id="57577"/>
    <lineage>
        <taxon>Eukaryota</taxon>
        <taxon>Viridiplantae</taxon>
        <taxon>Streptophyta</taxon>
        <taxon>Embryophyta</taxon>
        <taxon>Tracheophyta</taxon>
        <taxon>Spermatophyta</taxon>
        <taxon>Magnoliopsida</taxon>
        <taxon>eudicotyledons</taxon>
        <taxon>Gunneridae</taxon>
        <taxon>Pentapetalae</taxon>
        <taxon>rosids</taxon>
        <taxon>fabids</taxon>
        <taxon>Fabales</taxon>
        <taxon>Fabaceae</taxon>
        <taxon>Papilionoideae</taxon>
        <taxon>50 kb inversion clade</taxon>
        <taxon>NPAAA clade</taxon>
        <taxon>Hologalegina</taxon>
        <taxon>IRL clade</taxon>
        <taxon>Trifolieae</taxon>
        <taxon>Trifolium</taxon>
    </lineage>
</organism>
<keyword evidence="1" id="KW-0472">Membrane</keyword>
<sequence>MIAEPRIKVIIKKQLMVLVITAYMLKSIKVLKYTTRSITTGRMLLVFDFCFTSLIIIVTVKCDLRFLWQEGSECDDQMFTPFKQLLHPCYCAS</sequence>